<dbReference type="EMBL" id="JANVFU010000004">
    <property type="protein sequence ID" value="KAJ3746850.1"/>
    <property type="molecule type" value="Genomic_DNA"/>
</dbReference>
<accession>A0A9W8P542</accession>
<reference evidence="3 4" key="1">
    <citation type="journal article" date="2023" name="Proc. Natl. Acad. Sci. U.S.A.">
        <title>A global phylogenomic analysis of the shiitake genus Lentinula.</title>
        <authorList>
            <person name="Sierra-Patev S."/>
            <person name="Min B."/>
            <person name="Naranjo-Ortiz M."/>
            <person name="Looney B."/>
            <person name="Konkel Z."/>
            <person name="Slot J.C."/>
            <person name="Sakamoto Y."/>
            <person name="Steenwyk J.L."/>
            <person name="Rokas A."/>
            <person name="Carro J."/>
            <person name="Camarero S."/>
            <person name="Ferreira P."/>
            <person name="Molpeceres G."/>
            <person name="Ruiz-Duenas F.J."/>
            <person name="Serrano A."/>
            <person name="Henrissat B."/>
            <person name="Drula E."/>
            <person name="Hughes K.W."/>
            <person name="Mata J.L."/>
            <person name="Ishikawa N.K."/>
            <person name="Vargas-Isla R."/>
            <person name="Ushijima S."/>
            <person name="Smith C.A."/>
            <person name="Donoghue J."/>
            <person name="Ahrendt S."/>
            <person name="Andreopoulos W."/>
            <person name="He G."/>
            <person name="LaButti K."/>
            <person name="Lipzen A."/>
            <person name="Ng V."/>
            <person name="Riley R."/>
            <person name="Sandor L."/>
            <person name="Barry K."/>
            <person name="Martinez A.T."/>
            <person name="Xiao Y."/>
            <person name="Gibbons J.G."/>
            <person name="Terashima K."/>
            <person name="Grigoriev I.V."/>
            <person name="Hibbett D."/>
        </authorList>
    </citation>
    <scope>NUCLEOTIDE SEQUENCE [LARGE SCALE GENOMIC DNA]</scope>
    <source>
        <strain evidence="3 4">TFB7810</strain>
    </source>
</reference>
<proteinExistence type="predicted"/>
<dbReference type="InterPro" id="IPR015422">
    <property type="entry name" value="PyrdxlP-dep_Trfase_small"/>
</dbReference>
<dbReference type="Gene3D" id="3.90.1150.10">
    <property type="entry name" value="Aspartate Aminotransferase, domain 1"/>
    <property type="match status" value="1"/>
</dbReference>
<sequence>MSSPQSIEPVTLDDVLKPNQLFRHHRAVKFGHDFLQYYSFKKGFLNLNNGSFGALPKVITEACNELTAWQEENTDYYYRIGFIPPLIGVREQLAKLVGASDVDEIVMVANTSTGMGLVLRNFLWKSGDIIIRCGSFDLSSCDMLGTVAQSNHCYVGNTTYGTVYKTIQYIHDTTPGVEISQFELLFPTTRQAVLEGWKEHIDKVKQSAPQGSKIVAVIDSIVANPGASMPWKEMVKISKDAGVWAIVDGAHSVGQEPLNLSTSGADFFVSSAHKWLNAKRGCAFLWFSKKSRDIMLTTIPTSASYVSPGPERPPTNIISQFQYNGTIDYTPYLSVHFALQWREWIGGEAAIQEYCNKLAREGGRRLAETMSTQVMDPDGEFTLAMVNVVLPFSKEFSATYDASVSTALRNKLLSQNMFAVTFYHQQLWWTRVSAQIWNEISDFEVLGKAFVSICSDIVAEHENAHIPPESKAESFYSYLEHPFQGAVAYDPKDGVGAHRPVTATTVVPVGYHTHLASIRP</sequence>
<dbReference type="SUPFAM" id="SSF53383">
    <property type="entry name" value="PLP-dependent transferases"/>
    <property type="match status" value="1"/>
</dbReference>
<dbReference type="AlphaFoldDB" id="A0A9W8P542"/>
<dbReference type="PANTHER" id="PTHR43092">
    <property type="entry name" value="L-CYSTEINE DESULFHYDRASE"/>
    <property type="match status" value="1"/>
</dbReference>
<organism evidence="3 4">
    <name type="scientific">Lentinula detonsa</name>
    <dbReference type="NCBI Taxonomy" id="2804962"/>
    <lineage>
        <taxon>Eukaryota</taxon>
        <taxon>Fungi</taxon>
        <taxon>Dikarya</taxon>
        <taxon>Basidiomycota</taxon>
        <taxon>Agaricomycotina</taxon>
        <taxon>Agaricomycetes</taxon>
        <taxon>Agaricomycetidae</taxon>
        <taxon>Agaricales</taxon>
        <taxon>Marasmiineae</taxon>
        <taxon>Omphalotaceae</taxon>
        <taxon>Lentinula</taxon>
    </lineage>
</organism>
<feature type="domain" description="Aminotransferase class V" evidence="2">
    <location>
        <begin position="198"/>
        <end position="387"/>
    </location>
</feature>
<protein>
    <submittedName>
        <fullName evidence="3">PLP-dependent transferase</fullName>
    </submittedName>
</protein>
<dbReference type="GO" id="GO:0016740">
    <property type="term" value="F:transferase activity"/>
    <property type="evidence" value="ECO:0007669"/>
    <property type="project" value="UniProtKB-KW"/>
</dbReference>
<dbReference type="InterPro" id="IPR015424">
    <property type="entry name" value="PyrdxlP-dep_Trfase"/>
</dbReference>
<gene>
    <name evidence="3" type="ORF">DFH05DRAFT_1523490</name>
</gene>
<name>A0A9W8P542_9AGAR</name>
<dbReference type="Gene3D" id="3.40.640.10">
    <property type="entry name" value="Type I PLP-dependent aspartate aminotransferase-like (Major domain)"/>
    <property type="match status" value="2"/>
</dbReference>
<keyword evidence="3" id="KW-0808">Transferase</keyword>
<evidence type="ECO:0000313" key="4">
    <source>
        <dbReference type="Proteomes" id="UP001142393"/>
    </source>
</evidence>
<comment type="caution">
    <text evidence="3">The sequence shown here is derived from an EMBL/GenBank/DDBJ whole genome shotgun (WGS) entry which is preliminary data.</text>
</comment>
<dbReference type="Proteomes" id="UP001142393">
    <property type="component" value="Unassembled WGS sequence"/>
</dbReference>
<keyword evidence="1" id="KW-0663">Pyridoxal phosphate</keyword>
<evidence type="ECO:0000259" key="2">
    <source>
        <dbReference type="Pfam" id="PF00266"/>
    </source>
</evidence>
<dbReference type="InterPro" id="IPR000192">
    <property type="entry name" value="Aminotrans_V_dom"/>
</dbReference>
<dbReference type="InterPro" id="IPR015421">
    <property type="entry name" value="PyrdxlP-dep_Trfase_major"/>
</dbReference>
<keyword evidence="4" id="KW-1185">Reference proteome</keyword>
<evidence type="ECO:0000313" key="3">
    <source>
        <dbReference type="EMBL" id="KAJ3746850.1"/>
    </source>
</evidence>
<evidence type="ECO:0000256" key="1">
    <source>
        <dbReference type="ARBA" id="ARBA00022898"/>
    </source>
</evidence>
<dbReference type="Pfam" id="PF00266">
    <property type="entry name" value="Aminotran_5"/>
    <property type="match status" value="1"/>
</dbReference>
<dbReference type="PANTHER" id="PTHR43092:SF2">
    <property type="entry name" value="HERCYNYLCYSTEINE SULFOXIDE LYASE"/>
    <property type="match status" value="1"/>
</dbReference>